<feature type="compositionally biased region" description="Polar residues" evidence="1">
    <location>
        <begin position="95"/>
        <end position="109"/>
    </location>
</feature>
<protein>
    <submittedName>
        <fullName evidence="2 3">Uncharacterized protein</fullName>
    </submittedName>
</protein>
<evidence type="ECO:0000256" key="1">
    <source>
        <dbReference type="SAM" id="MobiDB-lite"/>
    </source>
</evidence>
<dbReference type="InParanoid" id="T1FCS6"/>
<feature type="compositionally biased region" description="Basic and acidic residues" evidence="1">
    <location>
        <begin position="110"/>
        <end position="122"/>
    </location>
</feature>
<dbReference type="KEGG" id="hro:HELRODRAFT_178126"/>
<dbReference type="EnsemblMetazoa" id="HelroT178126">
    <property type="protein sequence ID" value="HelroP178126"/>
    <property type="gene ID" value="HelroG178126"/>
</dbReference>
<dbReference type="RefSeq" id="XP_009024516.1">
    <property type="nucleotide sequence ID" value="XM_009026268.1"/>
</dbReference>
<accession>T1FCS6</accession>
<dbReference type="HOGENOM" id="CLU_1455967_0_0_1"/>
<dbReference type="Proteomes" id="UP000015101">
    <property type="component" value="Unassembled WGS sequence"/>
</dbReference>
<evidence type="ECO:0000313" key="3">
    <source>
        <dbReference type="EnsemblMetazoa" id="HelroP178126"/>
    </source>
</evidence>
<organism evidence="3 4">
    <name type="scientific">Helobdella robusta</name>
    <name type="common">Californian leech</name>
    <dbReference type="NCBI Taxonomy" id="6412"/>
    <lineage>
        <taxon>Eukaryota</taxon>
        <taxon>Metazoa</taxon>
        <taxon>Spiralia</taxon>
        <taxon>Lophotrochozoa</taxon>
        <taxon>Annelida</taxon>
        <taxon>Clitellata</taxon>
        <taxon>Hirudinea</taxon>
        <taxon>Rhynchobdellida</taxon>
        <taxon>Glossiphoniidae</taxon>
        <taxon>Helobdella</taxon>
    </lineage>
</organism>
<keyword evidence="4" id="KW-1185">Reference proteome</keyword>
<sequence length="186" mass="21501">MSHLKDKLNKTLEKCKDNIKSAMNGRCSYDVTNRKQSGQSGSHSRFWKRECVYTEMERCGLISRRHFQDSTERTRHSPNKGHPSNCRKSNKDKYLSSNTPQHKNYSSRNVDSHKKNNEKTKSITDVNSRCSRRASVNFVPTILSNSVRSCCARRNMIMNMELSPNDSPKRSKNLEILKSDEISNEI</sequence>
<name>T1FCS6_HELRO</name>
<dbReference type="EMBL" id="KB097379">
    <property type="protein sequence ID" value="ESN97340.1"/>
    <property type="molecule type" value="Genomic_DNA"/>
</dbReference>
<evidence type="ECO:0000313" key="4">
    <source>
        <dbReference type="Proteomes" id="UP000015101"/>
    </source>
</evidence>
<reference evidence="4" key="1">
    <citation type="submission" date="2012-12" db="EMBL/GenBank/DDBJ databases">
        <authorList>
            <person name="Hellsten U."/>
            <person name="Grimwood J."/>
            <person name="Chapman J.A."/>
            <person name="Shapiro H."/>
            <person name="Aerts A."/>
            <person name="Otillar R.P."/>
            <person name="Terry A.Y."/>
            <person name="Boore J.L."/>
            <person name="Simakov O."/>
            <person name="Marletaz F."/>
            <person name="Cho S.-J."/>
            <person name="Edsinger-Gonzales E."/>
            <person name="Havlak P."/>
            <person name="Kuo D.-H."/>
            <person name="Larsson T."/>
            <person name="Lv J."/>
            <person name="Arendt D."/>
            <person name="Savage R."/>
            <person name="Osoegawa K."/>
            <person name="de Jong P."/>
            <person name="Lindberg D.R."/>
            <person name="Seaver E.C."/>
            <person name="Weisblat D.A."/>
            <person name="Putnam N.H."/>
            <person name="Grigoriev I.V."/>
            <person name="Rokhsar D.S."/>
        </authorList>
    </citation>
    <scope>NUCLEOTIDE SEQUENCE</scope>
</reference>
<gene>
    <name evidence="3" type="primary">20206625</name>
    <name evidence="2" type="ORF">HELRODRAFT_178126</name>
</gene>
<evidence type="ECO:0000313" key="2">
    <source>
        <dbReference type="EMBL" id="ESN97340.1"/>
    </source>
</evidence>
<reference evidence="2 4" key="2">
    <citation type="journal article" date="2013" name="Nature">
        <title>Insights into bilaterian evolution from three spiralian genomes.</title>
        <authorList>
            <person name="Simakov O."/>
            <person name="Marletaz F."/>
            <person name="Cho S.J."/>
            <person name="Edsinger-Gonzales E."/>
            <person name="Havlak P."/>
            <person name="Hellsten U."/>
            <person name="Kuo D.H."/>
            <person name="Larsson T."/>
            <person name="Lv J."/>
            <person name="Arendt D."/>
            <person name="Savage R."/>
            <person name="Osoegawa K."/>
            <person name="de Jong P."/>
            <person name="Grimwood J."/>
            <person name="Chapman J.A."/>
            <person name="Shapiro H."/>
            <person name="Aerts A."/>
            <person name="Otillar R.P."/>
            <person name="Terry A.Y."/>
            <person name="Boore J.L."/>
            <person name="Grigoriev I.V."/>
            <person name="Lindberg D.R."/>
            <person name="Seaver E.C."/>
            <person name="Weisblat D.A."/>
            <person name="Putnam N.H."/>
            <person name="Rokhsar D.S."/>
        </authorList>
    </citation>
    <scope>NUCLEOTIDE SEQUENCE</scope>
</reference>
<dbReference type="EMBL" id="AMQM01006308">
    <property type="status" value="NOT_ANNOTATED_CDS"/>
    <property type="molecule type" value="Genomic_DNA"/>
</dbReference>
<feature type="region of interest" description="Disordered" evidence="1">
    <location>
        <begin position="67"/>
        <end position="126"/>
    </location>
</feature>
<dbReference type="AlphaFoldDB" id="T1FCS6"/>
<reference evidence="3" key="3">
    <citation type="submission" date="2015-06" db="UniProtKB">
        <authorList>
            <consortium name="EnsemblMetazoa"/>
        </authorList>
    </citation>
    <scope>IDENTIFICATION</scope>
</reference>
<dbReference type="CTD" id="20206625"/>
<dbReference type="GeneID" id="20206625"/>
<proteinExistence type="predicted"/>